<sequence length="70" mass="7721">MRVAGSPIVYYTQFTSQSPSSVTLTYVNGKCLIDDLTQSRETECVWFGRRNGSPVTVVVCREGGEVEVES</sequence>
<keyword evidence="2" id="KW-1185">Reference proteome</keyword>
<dbReference type="Proteomes" id="UP000277212">
    <property type="component" value="Unassembled WGS sequence"/>
</dbReference>
<proteinExistence type="predicted"/>
<evidence type="ECO:0000313" key="1">
    <source>
        <dbReference type="EMBL" id="RMI94122.1"/>
    </source>
</evidence>
<dbReference type="AlphaFoldDB" id="A0A3M2QM47"/>
<reference evidence="1 2" key="1">
    <citation type="submission" date="2017-06" db="EMBL/GenBank/DDBJ databases">
        <title>Comparative genomic analysis of Ambrosia Fusariam Clade fungi.</title>
        <authorList>
            <person name="Stajich J.E."/>
            <person name="Carrillo J."/>
            <person name="Kijimoto T."/>
            <person name="Eskalen A."/>
            <person name="O'Donnell K."/>
            <person name="Kasson M."/>
        </authorList>
    </citation>
    <scope>NUCLEOTIDE SEQUENCE [LARGE SCALE GENOMIC DNA]</scope>
    <source>
        <strain evidence="1">UCR3666</strain>
    </source>
</reference>
<dbReference type="EMBL" id="NKUJ01001073">
    <property type="protein sequence ID" value="RMI94122.1"/>
    <property type="molecule type" value="Genomic_DNA"/>
</dbReference>
<name>A0A3M2QM47_9HYPO</name>
<protein>
    <submittedName>
        <fullName evidence="1">Uncharacterized protein</fullName>
    </submittedName>
</protein>
<gene>
    <name evidence="1" type="ORF">CDV36_016495</name>
</gene>
<evidence type="ECO:0000313" key="2">
    <source>
        <dbReference type="Proteomes" id="UP000277212"/>
    </source>
</evidence>
<comment type="caution">
    <text evidence="1">The sequence shown here is derived from an EMBL/GenBank/DDBJ whole genome shotgun (WGS) entry which is preliminary data.</text>
</comment>
<organism evidence="1 2">
    <name type="scientific">Fusarium kuroshium</name>
    <dbReference type="NCBI Taxonomy" id="2010991"/>
    <lineage>
        <taxon>Eukaryota</taxon>
        <taxon>Fungi</taxon>
        <taxon>Dikarya</taxon>
        <taxon>Ascomycota</taxon>
        <taxon>Pezizomycotina</taxon>
        <taxon>Sordariomycetes</taxon>
        <taxon>Hypocreomycetidae</taxon>
        <taxon>Hypocreales</taxon>
        <taxon>Nectriaceae</taxon>
        <taxon>Fusarium</taxon>
        <taxon>Fusarium solani species complex</taxon>
    </lineage>
</organism>
<accession>A0A3M2QM47</accession>